<dbReference type="Proteomes" id="UP001341840">
    <property type="component" value="Unassembled WGS sequence"/>
</dbReference>
<comment type="caution">
    <text evidence="1">The sequence shown here is derived from an EMBL/GenBank/DDBJ whole genome shotgun (WGS) entry which is preliminary data.</text>
</comment>
<proteinExistence type="predicted"/>
<reference evidence="1 2" key="1">
    <citation type="journal article" date="2023" name="Plants (Basel)">
        <title>Bridging the Gap: Combining Genomics and Transcriptomics Approaches to Understand Stylosanthes scabra, an Orphan Legume from the Brazilian Caatinga.</title>
        <authorList>
            <person name="Ferreira-Neto J.R.C."/>
            <person name="da Silva M.D."/>
            <person name="Binneck E."/>
            <person name="de Melo N.F."/>
            <person name="da Silva R.H."/>
            <person name="de Melo A.L.T.M."/>
            <person name="Pandolfi V."/>
            <person name="Bustamante F.O."/>
            <person name="Brasileiro-Vidal A.C."/>
            <person name="Benko-Iseppon A.M."/>
        </authorList>
    </citation>
    <scope>NUCLEOTIDE SEQUENCE [LARGE SCALE GENOMIC DNA]</scope>
    <source>
        <tissue evidence="1">Leaves</tissue>
    </source>
</reference>
<dbReference type="EMBL" id="JASCZI010212112">
    <property type="protein sequence ID" value="MED6198389.1"/>
    <property type="molecule type" value="Genomic_DNA"/>
</dbReference>
<keyword evidence="2" id="KW-1185">Reference proteome</keyword>
<evidence type="ECO:0000313" key="1">
    <source>
        <dbReference type="EMBL" id="MED6198389.1"/>
    </source>
</evidence>
<accession>A0ABU6XLV9</accession>
<protein>
    <submittedName>
        <fullName evidence="1">Uncharacterized protein</fullName>
    </submittedName>
</protein>
<sequence>MKELLLKKRTLKKGDTVVDVRNPFGVSDSPPASAPDQSWALGQRVKVMFGPSLELGPNVTLSVEMGELGMSGLPHVWSCLSLAKRDSNVALRWCEGWSRFCSPKNVDQTWELGV</sequence>
<name>A0ABU6XLV9_9FABA</name>
<organism evidence="1 2">
    <name type="scientific">Stylosanthes scabra</name>
    <dbReference type="NCBI Taxonomy" id="79078"/>
    <lineage>
        <taxon>Eukaryota</taxon>
        <taxon>Viridiplantae</taxon>
        <taxon>Streptophyta</taxon>
        <taxon>Embryophyta</taxon>
        <taxon>Tracheophyta</taxon>
        <taxon>Spermatophyta</taxon>
        <taxon>Magnoliopsida</taxon>
        <taxon>eudicotyledons</taxon>
        <taxon>Gunneridae</taxon>
        <taxon>Pentapetalae</taxon>
        <taxon>rosids</taxon>
        <taxon>fabids</taxon>
        <taxon>Fabales</taxon>
        <taxon>Fabaceae</taxon>
        <taxon>Papilionoideae</taxon>
        <taxon>50 kb inversion clade</taxon>
        <taxon>dalbergioids sensu lato</taxon>
        <taxon>Dalbergieae</taxon>
        <taxon>Pterocarpus clade</taxon>
        <taxon>Stylosanthes</taxon>
    </lineage>
</organism>
<evidence type="ECO:0000313" key="2">
    <source>
        <dbReference type="Proteomes" id="UP001341840"/>
    </source>
</evidence>
<gene>
    <name evidence="1" type="ORF">PIB30_065892</name>
</gene>